<gene>
    <name evidence="2" type="ORF">M8006_13460</name>
</gene>
<reference evidence="2" key="1">
    <citation type="submission" date="2022-05" db="EMBL/GenBank/DDBJ databases">
        <title>Halomonas geminus sp. nov. and Halomonas llamarensis sp. nov. isolated from high-altitude salars of the Atacama Desert.</title>
        <authorList>
            <person name="Hintersatz C."/>
            <person name="Rojas L.A."/>
            <person name="Wei T.-S."/>
            <person name="Kutschke S."/>
            <person name="Lehmann F."/>
            <person name="Jain R."/>
            <person name="Pollmann K."/>
        </authorList>
    </citation>
    <scope>NUCLEOTIDE SEQUENCE</scope>
    <source>
        <strain evidence="2">ATCHA</strain>
    </source>
</reference>
<protein>
    <submittedName>
        <fullName evidence="2">Uncharacterized protein</fullName>
    </submittedName>
</protein>
<sequence>MLIVLLTACSGSKEEQQDAKNSPDSAEAAESTSNQSANASEEPKTEPEPSPLTVKVETTIALRADRRVTVSGETNLPDATQVNIVVEREQSSVRWRKRTQVEDGRFRVGPLGPGSGLPDGVYHLGVASMEASVQPLQVRQRIGSEGEYLAGEWVTQSRHGLGQVMEYSRRVVIGSESRRTRDDVDVLTYPSDAS</sequence>
<keyword evidence="3" id="KW-1185">Reference proteome</keyword>
<accession>A0ABT0STS0</accession>
<proteinExistence type="predicted"/>
<evidence type="ECO:0000313" key="3">
    <source>
        <dbReference type="Proteomes" id="UP001165308"/>
    </source>
</evidence>
<comment type="caution">
    <text evidence="2">The sequence shown here is derived from an EMBL/GenBank/DDBJ whole genome shotgun (WGS) entry which is preliminary data.</text>
</comment>
<dbReference type="RefSeq" id="WP_250083054.1">
    <property type="nucleotide sequence ID" value="NZ_JAMJPJ010000025.1"/>
</dbReference>
<feature type="compositionally biased region" description="Polar residues" evidence="1">
    <location>
        <begin position="19"/>
        <end position="39"/>
    </location>
</feature>
<evidence type="ECO:0000313" key="2">
    <source>
        <dbReference type="EMBL" id="MCL7930973.1"/>
    </source>
</evidence>
<organism evidence="2 3">
    <name type="scientific">Halomonas llamarensis</name>
    <dbReference type="NCBI Taxonomy" id="2945104"/>
    <lineage>
        <taxon>Bacteria</taxon>
        <taxon>Pseudomonadati</taxon>
        <taxon>Pseudomonadota</taxon>
        <taxon>Gammaproteobacteria</taxon>
        <taxon>Oceanospirillales</taxon>
        <taxon>Halomonadaceae</taxon>
        <taxon>Halomonas</taxon>
    </lineage>
</organism>
<dbReference type="EMBL" id="JAMJPJ010000025">
    <property type="protein sequence ID" value="MCL7930973.1"/>
    <property type="molecule type" value="Genomic_DNA"/>
</dbReference>
<dbReference type="Proteomes" id="UP001165308">
    <property type="component" value="Unassembled WGS sequence"/>
</dbReference>
<name>A0ABT0STS0_9GAMM</name>
<feature type="region of interest" description="Disordered" evidence="1">
    <location>
        <begin position="8"/>
        <end position="54"/>
    </location>
</feature>
<evidence type="ECO:0000256" key="1">
    <source>
        <dbReference type="SAM" id="MobiDB-lite"/>
    </source>
</evidence>